<dbReference type="Proteomes" id="UP000054845">
    <property type="component" value="Unassembled WGS sequence"/>
</dbReference>
<proteinExistence type="predicted"/>
<organism evidence="2 3">
    <name type="scientific">Ceraceosorus bombacis</name>
    <dbReference type="NCBI Taxonomy" id="401625"/>
    <lineage>
        <taxon>Eukaryota</taxon>
        <taxon>Fungi</taxon>
        <taxon>Dikarya</taxon>
        <taxon>Basidiomycota</taxon>
        <taxon>Ustilaginomycotina</taxon>
        <taxon>Exobasidiomycetes</taxon>
        <taxon>Ceraceosorales</taxon>
        <taxon>Ceraceosoraceae</taxon>
        <taxon>Ceraceosorus</taxon>
    </lineage>
</organism>
<dbReference type="AlphaFoldDB" id="A0A0P1BKL8"/>
<name>A0A0P1BKL8_9BASI</name>
<feature type="region of interest" description="Disordered" evidence="1">
    <location>
        <begin position="1"/>
        <end position="34"/>
    </location>
</feature>
<sequence>MHDREQHAAPAFNGGLMPAAGQRTVPLHGSSHSTSRLLAGSVLRTWLKIDLDR</sequence>
<evidence type="ECO:0000313" key="2">
    <source>
        <dbReference type="EMBL" id="CEH17089.1"/>
    </source>
</evidence>
<evidence type="ECO:0000313" key="3">
    <source>
        <dbReference type="Proteomes" id="UP000054845"/>
    </source>
</evidence>
<dbReference type="EMBL" id="CCYA01000254">
    <property type="protein sequence ID" value="CEH17089.1"/>
    <property type="molecule type" value="Genomic_DNA"/>
</dbReference>
<keyword evidence="3" id="KW-1185">Reference proteome</keyword>
<accession>A0A0P1BKL8</accession>
<reference evidence="2 3" key="1">
    <citation type="submission" date="2014-09" db="EMBL/GenBank/DDBJ databases">
        <authorList>
            <person name="Magalhaes I.L.F."/>
            <person name="Oliveira U."/>
            <person name="Santos F.R."/>
            <person name="Vidigal T.H.D.A."/>
            <person name="Brescovit A.D."/>
            <person name="Santos A.J."/>
        </authorList>
    </citation>
    <scope>NUCLEOTIDE SEQUENCE [LARGE SCALE GENOMIC DNA]</scope>
</reference>
<evidence type="ECO:0000256" key="1">
    <source>
        <dbReference type="SAM" id="MobiDB-lite"/>
    </source>
</evidence>
<protein>
    <submittedName>
        <fullName evidence="2">Uncharacterized protein</fullName>
    </submittedName>
</protein>